<comment type="caution">
    <text evidence="7">The sequence shown here is derived from an EMBL/GenBank/DDBJ whole genome shotgun (WGS) entry which is preliminary data.</text>
</comment>
<dbReference type="InterPro" id="IPR036388">
    <property type="entry name" value="WH-like_DNA-bd_sf"/>
</dbReference>
<dbReference type="InterPro" id="IPR039420">
    <property type="entry name" value="WalR-like"/>
</dbReference>
<name>A0A0F9RZV4_9ZZZZ</name>
<keyword evidence="1" id="KW-0597">Phosphoprotein</keyword>
<dbReference type="PANTHER" id="PTHR48111">
    <property type="entry name" value="REGULATOR OF RPOS"/>
    <property type="match status" value="1"/>
</dbReference>
<evidence type="ECO:0000256" key="1">
    <source>
        <dbReference type="ARBA" id="ARBA00022553"/>
    </source>
</evidence>
<evidence type="ECO:0000259" key="6">
    <source>
        <dbReference type="PROSITE" id="PS51755"/>
    </source>
</evidence>
<dbReference type="Pfam" id="PF00072">
    <property type="entry name" value="Response_reg"/>
    <property type="match status" value="1"/>
</dbReference>
<evidence type="ECO:0000256" key="2">
    <source>
        <dbReference type="ARBA" id="ARBA00023015"/>
    </source>
</evidence>
<dbReference type="GO" id="GO:0006355">
    <property type="term" value="P:regulation of DNA-templated transcription"/>
    <property type="evidence" value="ECO:0007669"/>
    <property type="project" value="InterPro"/>
</dbReference>
<keyword evidence="4" id="KW-0804">Transcription</keyword>
<dbReference type="GO" id="GO:0005829">
    <property type="term" value="C:cytosol"/>
    <property type="evidence" value="ECO:0007669"/>
    <property type="project" value="TreeGrafter"/>
</dbReference>
<dbReference type="AlphaFoldDB" id="A0A0F9RZV4"/>
<dbReference type="PROSITE" id="PS51755">
    <property type="entry name" value="OMPR_PHOB"/>
    <property type="match status" value="1"/>
</dbReference>
<dbReference type="SMART" id="SM00862">
    <property type="entry name" value="Trans_reg_C"/>
    <property type="match status" value="1"/>
</dbReference>
<organism evidence="7">
    <name type="scientific">marine sediment metagenome</name>
    <dbReference type="NCBI Taxonomy" id="412755"/>
    <lineage>
        <taxon>unclassified sequences</taxon>
        <taxon>metagenomes</taxon>
        <taxon>ecological metagenomes</taxon>
    </lineage>
</organism>
<dbReference type="InterPro" id="IPR001867">
    <property type="entry name" value="OmpR/PhoB-type_DNA-bd"/>
</dbReference>
<dbReference type="SMART" id="SM00448">
    <property type="entry name" value="REC"/>
    <property type="match status" value="1"/>
</dbReference>
<keyword evidence="2" id="KW-0805">Transcription regulation</keyword>
<dbReference type="Gene3D" id="6.10.250.690">
    <property type="match status" value="1"/>
</dbReference>
<keyword evidence="3" id="KW-0238">DNA-binding</keyword>
<accession>A0A0F9RZV4</accession>
<evidence type="ECO:0000259" key="5">
    <source>
        <dbReference type="PROSITE" id="PS50110"/>
    </source>
</evidence>
<dbReference type="Gene3D" id="3.40.50.2300">
    <property type="match status" value="1"/>
</dbReference>
<dbReference type="SUPFAM" id="SSF46894">
    <property type="entry name" value="C-terminal effector domain of the bipartite response regulators"/>
    <property type="match status" value="1"/>
</dbReference>
<dbReference type="InterPro" id="IPR011006">
    <property type="entry name" value="CheY-like_superfamily"/>
</dbReference>
<dbReference type="Pfam" id="PF00486">
    <property type="entry name" value="Trans_reg_C"/>
    <property type="match status" value="1"/>
</dbReference>
<dbReference type="GO" id="GO:0000156">
    <property type="term" value="F:phosphorelay response regulator activity"/>
    <property type="evidence" value="ECO:0007669"/>
    <property type="project" value="TreeGrafter"/>
</dbReference>
<evidence type="ECO:0000256" key="4">
    <source>
        <dbReference type="ARBA" id="ARBA00023163"/>
    </source>
</evidence>
<reference evidence="7" key="1">
    <citation type="journal article" date="2015" name="Nature">
        <title>Complex archaea that bridge the gap between prokaryotes and eukaryotes.</title>
        <authorList>
            <person name="Spang A."/>
            <person name="Saw J.H."/>
            <person name="Jorgensen S.L."/>
            <person name="Zaremba-Niedzwiedzka K."/>
            <person name="Martijn J."/>
            <person name="Lind A.E."/>
            <person name="van Eijk R."/>
            <person name="Schleper C."/>
            <person name="Guy L."/>
            <person name="Ettema T.J."/>
        </authorList>
    </citation>
    <scope>NUCLEOTIDE SEQUENCE</scope>
</reference>
<dbReference type="SUPFAM" id="SSF52172">
    <property type="entry name" value="CheY-like"/>
    <property type="match status" value="1"/>
</dbReference>
<evidence type="ECO:0000313" key="7">
    <source>
        <dbReference type="EMBL" id="KKN62005.1"/>
    </source>
</evidence>
<sequence length="259" mass="28517">MPDQTILVVDDDPKIRTLLRNVLEDDGFVVFEAQTAAEVMQVIETTPVSLITLDIHLGSENGIELARQIRRVSQVAIIMVTGKDDVIDRVVGLEVGADDYITKPFHVRELIARIRSVLRRADGQEGAQDVVVTAAQAAPSGQDSVHFTFDGMTAIPDQMKLLDRNGAECGLTSGDFKLLDVFLNRPKRVLSRDQLMDLTGGTEWSPLDRAIDNQIARLRKKIEREPSDPKLIKTVRGIGYTFASNVVIVQSVEPSAKSA</sequence>
<protein>
    <submittedName>
        <fullName evidence="7">Uncharacterized protein</fullName>
    </submittedName>
</protein>
<dbReference type="PROSITE" id="PS50110">
    <property type="entry name" value="RESPONSE_REGULATORY"/>
    <property type="match status" value="1"/>
</dbReference>
<dbReference type="InterPro" id="IPR016032">
    <property type="entry name" value="Sig_transdc_resp-reg_C-effctor"/>
</dbReference>
<evidence type="ECO:0000256" key="3">
    <source>
        <dbReference type="ARBA" id="ARBA00023125"/>
    </source>
</evidence>
<feature type="domain" description="OmpR/PhoB-type" evidence="6">
    <location>
        <begin position="144"/>
        <end position="244"/>
    </location>
</feature>
<dbReference type="GO" id="GO:0000976">
    <property type="term" value="F:transcription cis-regulatory region binding"/>
    <property type="evidence" value="ECO:0007669"/>
    <property type="project" value="TreeGrafter"/>
</dbReference>
<dbReference type="GO" id="GO:0032993">
    <property type="term" value="C:protein-DNA complex"/>
    <property type="evidence" value="ECO:0007669"/>
    <property type="project" value="TreeGrafter"/>
</dbReference>
<dbReference type="PANTHER" id="PTHR48111:SF4">
    <property type="entry name" value="DNA-BINDING DUAL TRANSCRIPTIONAL REGULATOR OMPR"/>
    <property type="match status" value="1"/>
</dbReference>
<dbReference type="Gene3D" id="1.10.10.10">
    <property type="entry name" value="Winged helix-like DNA-binding domain superfamily/Winged helix DNA-binding domain"/>
    <property type="match status" value="1"/>
</dbReference>
<dbReference type="InterPro" id="IPR001789">
    <property type="entry name" value="Sig_transdc_resp-reg_receiver"/>
</dbReference>
<gene>
    <name evidence="7" type="ORF">LCGC14_0516110</name>
</gene>
<dbReference type="EMBL" id="LAZR01000638">
    <property type="protein sequence ID" value="KKN62005.1"/>
    <property type="molecule type" value="Genomic_DNA"/>
</dbReference>
<feature type="domain" description="Response regulatory" evidence="5">
    <location>
        <begin position="5"/>
        <end position="118"/>
    </location>
</feature>
<dbReference type="CDD" id="cd00383">
    <property type="entry name" value="trans_reg_C"/>
    <property type="match status" value="1"/>
</dbReference>
<proteinExistence type="predicted"/>